<evidence type="ECO:0000256" key="3">
    <source>
        <dbReference type="ARBA" id="ARBA00022617"/>
    </source>
</evidence>
<organism evidence="11 12">
    <name type="scientific">Dissulfurirhabdus thermomarina</name>
    <dbReference type="NCBI Taxonomy" id="1765737"/>
    <lineage>
        <taxon>Bacteria</taxon>
        <taxon>Deltaproteobacteria</taxon>
        <taxon>Dissulfurirhabdaceae</taxon>
        <taxon>Dissulfurirhabdus</taxon>
    </lineage>
</organism>
<dbReference type="GO" id="GO:0046872">
    <property type="term" value="F:metal ion binding"/>
    <property type="evidence" value="ECO:0007669"/>
    <property type="project" value="UniProtKB-UniRule"/>
</dbReference>
<dbReference type="SFLD" id="SFLDG01082">
    <property type="entry name" value="B12-binding_domain_containing"/>
    <property type="match status" value="1"/>
</dbReference>
<keyword evidence="4 9" id="KW-0949">S-adenosyl-L-methionine</keyword>
<keyword evidence="5 9" id="KW-0479">Metal-binding</keyword>
<dbReference type="InterPro" id="IPR034505">
    <property type="entry name" value="Coproporphyrinogen-III_oxidase"/>
</dbReference>
<dbReference type="CDD" id="cd01335">
    <property type="entry name" value="Radical_SAM"/>
    <property type="match status" value="1"/>
</dbReference>
<keyword evidence="9" id="KW-0963">Cytoplasm</keyword>
<dbReference type="SFLD" id="SFLDF00288">
    <property type="entry name" value="HemN-like__clustered_with_nucl"/>
    <property type="match status" value="1"/>
</dbReference>
<dbReference type="NCBIfam" id="TIGR00539">
    <property type="entry name" value="hemN_rel"/>
    <property type="match status" value="1"/>
</dbReference>
<dbReference type="RefSeq" id="WP_163298809.1">
    <property type="nucleotide sequence ID" value="NZ_JAAGRR010000075.1"/>
</dbReference>
<evidence type="ECO:0000256" key="2">
    <source>
        <dbReference type="ARBA" id="ARBA00017228"/>
    </source>
</evidence>
<protein>
    <recommendedName>
        <fullName evidence="2 9">Heme chaperone HemW</fullName>
    </recommendedName>
</protein>
<dbReference type="InterPro" id="IPR007197">
    <property type="entry name" value="rSAM"/>
</dbReference>
<evidence type="ECO:0000256" key="8">
    <source>
        <dbReference type="ARBA" id="ARBA00023186"/>
    </source>
</evidence>
<dbReference type="InterPro" id="IPR006638">
    <property type="entry name" value="Elp3/MiaA/NifB-like_rSAM"/>
</dbReference>
<dbReference type="AlphaFoldDB" id="A0A6N9TRD5"/>
<accession>A0A6N9TRD5</accession>
<evidence type="ECO:0000259" key="10">
    <source>
        <dbReference type="PROSITE" id="PS51918"/>
    </source>
</evidence>
<reference evidence="11 12" key="1">
    <citation type="submission" date="2020-02" db="EMBL/GenBank/DDBJ databases">
        <title>Comparative genomics of sulfur disproportionating microorganisms.</title>
        <authorList>
            <person name="Ward L.M."/>
            <person name="Bertran E."/>
            <person name="Johnston D.T."/>
        </authorList>
    </citation>
    <scope>NUCLEOTIDE SEQUENCE [LARGE SCALE GENOMIC DNA]</scope>
    <source>
        <strain evidence="11 12">DSM 100025</strain>
    </source>
</reference>
<evidence type="ECO:0000256" key="6">
    <source>
        <dbReference type="ARBA" id="ARBA00023004"/>
    </source>
</evidence>
<dbReference type="InterPro" id="IPR010723">
    <property type="entry name" value="HemN_C"/>
</dbReference>
<dbReference type="InterPro" id="IPR058240">
    <property type="entry name" value="rSAM_sf"/>
</dbReference>
<dbReference type="Pfam" id="PF04055">
    <property type="entry name" value="Radical_SAM"/>
    <property type="match status" value="1"/>
</dbReference>
<dbReference type="SFLD" id="SFLDS00029">
    <property type="entry name" value="Radical_SAM"/>
    <property type="match status" value="1"/>
</dbReference>
<dbReference type="InterPro" id="IPR004559">
    <property type="entry name" value="HemW-like"/>
</dbReference>
<dbReference type="SFLD" id="SFLDG01065">
    <property type="entry name" value="anaerobic_coproporphyrinogen-I"/>
    <property type="match status" value="1"/>
</dbReference>
<evidence type="ECO:0000256" key="1">
    <source>
        <dbReference type="ARBA" id="ARBA00006100"/>
    </source>
</evidence>
<gene>
    <name evidence="11" type="primary">hemW</name>
    <name evidence="11" type="ORF">G3N55_07445</name>
</gene>
<dbReference type="InterPro" id="IPR013785">
    <property type="entry name" value="Aldolase_TIM"/>
</dbReference>
<comment type="caution">
    <text evidence="11">The sequence shown here is derived from an EMBL/GenBank/DDBJ whole genome shotgun (WGS) entry which is preliminary data.</text>
</comment>
<keyword evidence="8 9" id="KW-0143">Chaperone</keyword>
<dbReference type="Pfam" id="PF06969">
    <property type="entry name" value="HemN_C"/>
    <property type="match status" value="1"/>
</dbReference>
<comment type="function">
    <text evidence="9">Probably acts as a heme chaperone, transferring heme to an unknown acceptor. Binds one molecule of heme per monomer, possibly covalently. Binds 1 [4Fe-4S] cluster. The cluster is coordinated with 3 cysteines and an exchangeable S-adenosyl-L-methionine.</text>
</comment>
<dbReference type="Proteomes" id="UP000469346">
    <property type="component" value="Unassembled WGS sequence"/>
</dbReference>
<evidence type="ECO:0000256" key="9">
    <source>
        <dbReference type="RuleBase" id="RU364116"/>
    </source>
</evidence>
<keyword evidence="7 9" id="KW-0411">Iron-sulfur</keyword>
<evidence type="ECO:0000313" key="11">
    <source>
        <dbReference type="EMBL" id="NDY42673.1"/>
    </source>
</evidence>
<dbReference type="GO" id="GO:0005737">
    <property type="term" value="C:cytoplasm"/>
    <property type="evidence" value="ECO:0007669"/>
    <property type="project" value="UniProtKB-SubCell"/>
</dbReference>
<dbReference type="GO" id="GO:0051539">
    <property type="term" value="F:4 iron, 4 sulfur cluster binding"/>
    <property type="evidence" value="ECO:0007669"/>
    <property type="project" value="UniProtKB-UniRule"/>
</dbReference>
<dbReference type="GO" id="GO:0006779">
    <property type="term" value="P:porphyrin-containing compound biosynthetic process"/>
    <property type="evidence" value="ECO:0007669"/>
    <property type="project" value="InterPro"/>
</dbReference>
<name>A0A6N9TRD5_DISTH</name>
<dbReference type="PANTHER" id="PTHR13932:SF5">
    <property type="entry name" value="RADICAL S-ADENOSYL METHIONINE DOMAIN-CONTAINING PROTEIN 1, MITOCHONDRIAL"/>
    <property type="match status" value="1"/>
</dbReference>
<evidence type="ECO:0000256" key="7">
    <source>
        <dbReference type="ARBA" id="ARBA00023014"/>
    </source>
</evidence>
<dbReference type="SFLD" id="SFLDF00562">
    <property type="entry name" value="HemN-like__clustered_with_heat"/>
    <property type="match status" value="1"/>
</dbReference>
<dbReference type="Gene3D" id="3.20.20.70">
    <property type="entry name" value="Aldolase class I"/>
    <property type="match status" value="1"/>
</dbReference>
<dbReference type="PROSITE" id="PS51918">
    <property type="entry name" value="RADICAL_SAM"/>
    <property type="match status" value="1"/>
</dbReference>
<comment type="subcellular location">
    <subcellularLocation>
        <location evidence="9">Cytoplasm</location>
    </subcellularLocation>
</comment>
<evidence type="ECO:0000256" key="4">
    <source>
        <dbReference type="ARBA" id="ARBA00022691"/>
    </source>
</evidence>
<dbReference type="SMART" id="SM00729">
    <property type="entry name" value="Elp3"/>
    <property type="match status" value="1"/>
</dbReference>
<dbReference type="EMBL" id="JAAGRR010000075">
    <property type="protein sequence ID" value="NDY42673.1"/>
    <property type="molecule type" value="Genomic_DNA"/>
</dbReference>
<evidence type="ECO:0000256" key="5">
    <source>
        <dbReference type="ARBA" id="ARBA00022723"/>
    </source>
</evidence>
<evidence type="ECO:0000313" key="12">
    <source>
        <dbReference type="Proteomes" id="UP000469346"/>
    </source>
</evidence>
<comment type="similarity">
    <text evidence="1">Belongs to the anaerobic coproporphyrinogen-III oxidase family. HemW subfamily.</text>
</comment>
<keyword evidence="9" id="KW-0004">4Fe-4S</keyword>
<keyword evidence="12" id="KW-1185">Reference proteome</keyword>
<keyword evidence="3 9" id="KW-0349">Heme</keyword>
<sequence>MAGLYVHVPFCATKCPYCDFVSAPASGRVKARYLEALRAEARRMAEAPEVRRLTFSTLYVGGGTPTTLPADALADLVRELLAAFTWGDAPEVTVEANPESTTREGLARLKAAGVNRVSIGLQGMSDRALRVLGRPHDASQGRAAVAAAAGAGLRVGVDLIFGWPGQDPAEWMAALEAVVELGPEHVSAYELSVEAGTPLAAAVQAGRLRLPGQALRSRLTDLAEDILEAHGYRQYEISNFARPGGACRHNLNYWDEGPYLGLGAAAASFLPPARVRNVPDTLAYIDRVLRGEDPREEREELDPEARFREAVVLALRTRDGIDPERFRRRWGLDPAAYYGRRLVRLVEAGLLEADAAGIRLTRRGRRLANQVWMELV</sequence>
<keyword evidence="6 9" id="KW-0408">Iron</keyword>
<dbReference type="PANTHER" id="PTHR13932">
    <property type="entry name" value="COPROPORPHYRINIGEN III OXIDASE"/>
    <property type="match status" value="1"/>
</dbReference>
<dbReference type="GO" id="GO:0004109">
    <property type="term" value="F:coproporphyrinogen oxidase activity"/>
    <property type="evidence" value="ECO:0007669"/>
    <property type="project" value="InterPro"/>
</dbReference>
<proteinExistence type="inferred from homology"/>
<dbReference type="SUPFAM" id="SSF102114">
    <property type="entry name" value="Radical SAM enzymes"/>
    <property type="match status" value="1"/>
</dbReference>
<feature type="domain" description="Radical SAM core" evidence="10">
    <location>
        <begin position="1"/>
        <end position="233"/>
    </location>
</feature>